<dbReference type="Pfam" id="PF01863">
    <property type="entry name" value="YgjP-like"/>
    <property type="match status" value="1"/>
</dbReference>
<evidence type="ECO:0000313" key="1">
    <source>
        <dbReference type="EMBL" id="PXY17010.1"/>
    </source>
</evidence>
<dbReference type="CDD" id="cd07344">
    <property type="entry name" value="M48_yhfN_like"/>
    <property type="match status" value="1"/>
</dbReference>
<dbReference type="Gene3D" id="3.30.2010.10">
    <property type="entry name" value="Metalloproteases ('zincins'), catalytic domain"/>
    <property type="match status" value="1"/>
</dbReference>
<gene>
    <name evidence="1" type="ORF">BAY60_35000</name>
</gene>
<dbReference type="EMBL" id="MASW01000016">
    <property type="protein sequence ID" value="PXY17010.1"/>
    <property type="molecule type" value="Genomic_DNA"/>
</dbReference>
<dbReference type="AlphaFoldDB" id="A0A2V4ACN5"/>
<evidence type="ECO:0000313" key="2">
    <source>
        <dbReference type="Proteomes" id="UP000249915"/>
    </source>
</evidence>
<proteinExistence type="predicted"/>
<name>A0A2V4ACN5_9PSEU</name>
<dbReference type="InterPro" id="IPR053136">
    <property type="entry name" value="UTP_pyrophosphatase-like"/>
</dbReference>
<dbReference type="PANTHER" id="PTHR30399:SF1">
    <property type="entry name" value="UTP PYROPHOSPHATASE"/>
    <property type="match status" value="1"/>
</dbReference>
<comment type="caution">
    <text evidence="1">The sequence shown here is derived from an EMBL/GenBank/DDBJ whole genome shotgun (WGS) entry which is preliminary data.</text>
</comment>
<protein>
    <submittedName>
        <fullName evidence="1">Uncharacterized protein</fullName>
    </submittedName>
</protein>
<sequence length="262" mass="29441">MSGPDAFRAALAALDLPPEWQVEVAIRPRRRKTGIQVNPGGGVAVLIPPTAAPEQVARFVGSHRRWITEKVDTATRLAPDHAVKEFVDGEEFDLLGQRYRLQLVDASPAGAAQLPLITSDGVLSARTQRPELVRRAVIGLYRQVGLAWLRREGRQYELDGHITGLNYAVRDLGRRRWGIYEGPPKHTTTLHWAVFGLPLRLIEYVLVHEQAHATQPSRAAHGHAWKRRMYLWMPDWQHRKAELAEVGRHAWLGDPKSGVPST</sequence>
<dbReference type="RefSeq" id="WP_112285768.1">
    <property type="nucleotide sequence ID" value="NZ_MASW01000016.1"/>
</dbReference>
<dbReference type="Proteomes" id="UP000249915">
    <property type="component" value="Unassembled WGS sequence"/>
</dbReference>
<dbReference type="PANTHER" id="PTHR30399">
    <property type="entry name" value="UNCHARACTERIZED PROTEIN YGJP"/>
    <property type="match status" value="1"/>
</dbReference>
<organism evidence="1 2">
    <name type="scientific">Prauserella muralis</name>
    <dbReference type="NCBI Taxonomy" id="588067"/>
    <lineage>
        <taxon>Bacteria</taxon>
        <taxon>Bacillati</taxon>
        <taxon>Actinomycetota</taxon>
        <taxon>Actinomycetes</taxon>
        <taxon>Pseudonocardiales</taxon>
        <taxon>Pseudonocardiaceae</taxon>
        <taxon>Prauserella</taxon>
    </lineage>
</organism>
<keyword evidence="2" id="KW-1185">Reference proteome</keyword>
<accession>A0A2V4ACN5</accession>
<dbReference type="InterPro" id="IPR002725">
    <property type="entry name" value="YgjP-like_metallopeptidase"/>
</dbReference>
<reference evidence="1 2" key="1">
    <citation type="submission" date="2016-07" db="EMBL/GenBank/DDBJ databases">
        <title>Draft genome sequence of Prauserella muralis DSM 45305, isolated from a mould-covered wall in an indoor environment.</title>
        <authorList>
            <person name="Ruckert C."/>
            <person name="Albersmeier A."/>
            <person name="Jiang C.-L."/>
            <person name="Jiang Y."/>
            <person name="Kalinowski J."/>
            <person name="Schneider O."/>
            <person name="Winkler A."/>
            <person name="Zotchev S.B."/>
        </authorList>
    </citation>
    <scope>NUCLEOTIDE SEQUENCE [LARGE SCALE GENOMIC DNA]</scope>
    <source>
        <strain evidence="1 2">DSM 45305</strain>
    </source>
</reference>
<dbReference type="OrthoDB" id="9811177at2"/>